<name>R0E4D1_CAUVI</name>
<dbReference type="SUPFAM" id="SSF52540">
    <property type="entry name" value="P-loop containing nucleoside triphosphate hydrolases"/>
    <property type="match status" value="2"/>
</dbReference>
<evidence type="ECO:0000259" key="5">
    <source>
        <dbReference type="PROSITE" id="PS50893"/>
    </source>
</evidence>
<dbReference type="Pfam" id="PF00005">
    <property type="entry name" value="ABC_tran"/>
    <property type="match status" value="2"/>
</dbReference>
<comment type="caution">
    <text evidence="6">The sequence shown here is derived from an EMBL/GenBank/DDBJ whole genome shotgun (WGS) entry which is preliminary data.</text>
</comment>
<dbReference type="InterPro" id="IPR050611">
    <property type="entry name" value="ABCF"/>
</dbReference>
<dbReference type="PATRIC" id="fig|1292034.3.peg.3642"/>
<dbReference type="SMART" id="SM00382">
    <property type="entry name" value="AAA"/>
    <property type="match status" value="2"/>
</dbReference>
<dbReference type="Gene3D" id="3.40.50.300">
    <property type="entry name" value="P-loop containing nucleotide triphosphate hydrolases"/>
    <property type="match status" value="2"/>
</dbReference>
<dbReference type="InterPro" id="IPR017871">
    <property type="entry name" value="ABC_transporter-like_CS"/>
</dbReference>
<keyword evidence="4" id="KW-0175">Coiled coil</keyword>
<dbReference type="GO" id="GO:0005524">
    <property type="term" value="F:ATP binding"/>
    <property type="evidence" value="ECO:0007669"/>
    <property type="project" value="UniProtKB-KW"/>
</dbReference>
<dbReference type="AlphaFoldDB" id="R0E4D1"/>
<dbReference type="STRING" id="1292034.OR37_03670"/>
<sequence>MSFITLDSVSAATPDGRLLFENLNLSIGAERIGLVGRNGAGKSTLLALIAGARPPLAGSVARTGTVAVLDQSPDVSADARLADLLGVGPDWDRLARIQQGEGDEADLAHADWDLPARLEQALADVGLPGLDPERPAASLSGGQATRAGLARLLIARPDVLLLDEPTNNLDATAREMVSRVLARWRGGAVVVSHDRALLRGMDRIVELSSLGARSYGGGWDLYAERRAEEAQAARRDLDHAEKEVRRVAREAQVARERKDRRDAGGRRFADRGGTPKILLGALAERAENSGAREGKLADRLAAEAARAKASAEARVERARTLGFDLPPSGLPQGREVLVFDSVALAWPDGPPIIEDLSFRIAGPERVAVSGANGTGKTTLIRLATGALSPTAGAVKRSVPAALLDQRAALLADDQTILENFRRLNPAASQNDAYAALARFLFRNTAAHQIAGTLSGGERLRAALACVLSGVSPPQLLILDEPTNHLDIASIEAVEAALSGYDGALLVVSHDEDFLDAIGIERGIALG</sequence>
<dbReference type="InterPro" id="IPR027417">
    <property type="entry name" value="P-loop_NTPase"/>
</dbReference>
<accession>R0E4D1</accession>
<keyword evidence="7" id="KW-1185">Reference proteome</keyword>
<keyword evidence="2" id="KW-0547">Nucleotide-binding</keyword>
<dbReference type="PANTHER" id="PTHR19211">
    <property type="entry name" value="ATP-BINDING TRANSPORT PROTEIN-RELATED"/>
    <property type="match status" value="1"/>
</dbReference>
<dbReference type="FunFam" id="3.40.50.300:FF:001320">
    <property type="entry name" value="Heme ABC transporter ATP-binding protein"/>
    <property type="match status" value="1"/>
</dbReference>
<dbReference type="Proteomes" id="UP000013063">
    <property type="component" value="Unassembled WGS sequence"/>
</dbReference>
<dbReference type="RefSeq" id="WP_004623212.1">
    <property type="nucleotide sequence ID" value="NZ_APMP01000032.1"/>
</dbReference>
<keyword evidence="1" id="KW-0677">Repeat</keyword>
<dbReference type="GO" id="GO:0016887">
    <property type="term" value="F:ATP hydrolysis activity"/>
    <property type="evidence" value="ECO:0007669"/>
    <property type="project" value="InterPro"/>
</dbReference>
<reference evidence="6 7" key="1">
    <citation type="journal article" date="2013" name="Genome Announc.">
        <title>Draft Genome Sequence for Caulobacter sp. Strain OR37, a Bacterium Tolerant to Heavy Metals.</title>
        <authorList>
            <person name="Utturkar S.M."/>
            <person name="Bollmann A."/>
            <person name="Brzoska R.M."/>
            <person name="Klingeman D.M."/>
            <person name="Epstein S.E."/>
            <person name="Palumbo A.V."/>
            <person name="Brown S.D."/>
        </authorList>
    </citation>
    <scope>NUCLEOTIDE SEQUENCE [LARGE SCALE GENOMIC DNA]</scope>
    <source>
        <strain evidence="6 7">OR37</strain>
    </source>
</reference>
<dbReference type="OrthoDB" id="7168152at2"/>
<evidence type="ECO:0000256" key="4">
    <source>
        <dbReference type="SAM" id="Coils"/>
    </source>
</evidence>
<dbReference type="eggNOG" id="COG0488">
    <property type="taxonomic scope" value="Bacteria"/>
</dbReference>
<dbReference type="InterPro" id="IPR003439">
    <property type="entry name" value="ABC_transporter-like_ATP-bd"/>
</dbReference>
<gene>
    <name evidence="6" type="ORF">OR37_03670</name>
</gene>
<evidence type="ECO:0000256" key="1">
    <source>
        <dbReference type="ARBA" id="ARBA00022737"/>
    </source>
</evidence>
<dbReference type="EMBL" id="APMP01000032">
    <property type="protein sequence ID" value="ENZ80458.1"/>
    <property type="molecule type" value="Genomic_DNA"/>
</dbReference>
<feature type="coiled-coil region" evidence="4">
    <location>
        <begin position="223"/>
        <end position="257"/>
    </location>
</feature>
<evidence type="ECO:0000313" key="6">
    <source>
        <dbReference type="EMBL" id="ENZ80458.1"/>
    </source>
</evidence>
<evidence type="ECO:0000256" key="3">
    <source>
        <dbReference type="ARBA" id="ARBA00022840"/>
    </source>
</evidence>
<proteinExistence type="predicted"/>
<dbReference type="CDD" id="cd03221">
    <property type="entry name" value="ABCF_EF-3"/>
    <property type="match status" value="2"/>
</dbReference>
<feature type="domain" description="ABC transporter" evidence="5">
    <location>
        <begin position="4"/>
        <end position="234"/>
    </location>
</feature>
<evidence type="ECO:0000313" key="7">
    <source>
        <dbReference type="Proteomes" id="UP000013063"/>
    </source>
</evidence>
<evidence type="ECO:0000256" key="2">
    <source>
        <dbReference type="ARBA" id="ARBA00022741"/>
    </source>
</evidence>
<dbReference type="PANTHER" id="PTHR19211:SF6">
    <property type="entry name" value="BLL7188 PROTEIN"/>
    <property type="match status" value="1"/>
</dbReference>
<dbReference type="PROSITE" id="PS50893">
    <property type="entry name" value="ABC_TRANSPORTER_2"/>
    <property type="match status" value="2"/>
</dbReference>
<feature type="domain" description="ABC transporter" evidence="5">
    <location>
        <begin position="337"/>
        <end position="526"/>
    </location>
</feature>
<dbReference type="PROSITE" id="PS00211">
    <property type="entry name" value="ABC_TRANSPORTER_1"/>
    <property type="match status" value="1"/>
</dbReference>
<organism evidence="6 7">
    <name type="scientific">Caulobacter vibrioides OR37</name>
    <dbReference type="NCBI Taxonomy" id="1292034"/>
    <lineage>
        <taxon>Bacteria</taxon>
        <taxon>Pseudomonadati</taxon>
        <taxon>Pseudomonadota</taxon>
        <taxon>Alphaproteobacteria</taxon>
        <taxon>Caulobacterales</taxon>
        <taxon>Caulobacteraceae</taxon>
        <taxon>Caulobacter</taxon>
    </lineage>
</organism>
<keyword evidence="3" id="KW-0067">ATP-binding</keyword>
<protein>
    <submittedName>
        <fullName evidence="6">ATPase component of ABC transporters with duplicated ATPase domain</fullName>
    </submittedName>
</protein>
<dbReference type="InterPro" id="IPR003593">
    <property type="entry name" value="AAA+_ATPase"/>
</dbReference>